<reference evidence="2 3" key="1">
    <citation type="submission" date="2019-05" db="EMBL/GenBank/DDBJ databases">
        <title>Emergence of the Ug99 lineage of the wheat stem rust pathogen through somatic hybridization.</title>
        <authorList>
            <person name="Li F."/>
            <person name="Upadhyaya N.M."/>
            <person name="Sperschneider J."/>
            <person name="Matny O."/>
            <person name="Nguyen-Phuc H."/>
            <person name="Mago R."/>
            <person name="Raley C."/>
            <person name="Miller M.E."/>
            <person name="Silverstein K.A.T."/>
            <person name="Henningsen E."/>
            <person name="Hirsch C.D."/>
            <person name="Visser B."/>
            <person name="Pretorius Z.A."/>
            <person name="Steffenson B.J."/>
            <person name="Schwessinger B."/>
            <person name="Dodds P.N."/>
            <person name="Figueroa M."/>
        </authorList>
    </citation>
    <scope>NUCLEOTIDE SEQUENCE [LARGE SCALE GENOMIC DNA]</scope>
    <source>
        <strain evidence="2">21-0</strain>
    </source>
</reference>
<dbReference type="AlphaFoldDB" id="A0A5B0QM52"/>
<evidence type="ECO:0000313" key="2">
    <source>
        <dbReference type="EMBL" id="KAA1114327.1"/>
    </source>
</evidence>
<dbReference type="EMBL" id="VSWC01000014">
    <property type="protein sequence ID" value="KAA1114327.1"/>
    <property type="molecule type" value="Genomic_DNA"/>
</dbReference>
<comment type="caution">
    <text evidence="2">The sequence shown here is derived from an EMBL/GenBank/DDBJ whole genome shotgun (WGS) entry which is preliminary data.</text>
</comment>
<dbReference type="Proteomes" id="UP000324748">
    <property type="component" value="Unassembled WGS sequence"/>
</dbReference>
<evidence type="ECO:0000256" key="1">
    <source>
        <dbReference type="SAM" id="MobiDB-lite"/>
    </source>
</evidence>
<protein>
    <submittedName>
        <fullName evidence="2">Uncharacterized protein</fullName>
    </submittedName>
</protein>
<sequence>MLASGGKAPWEGPKGFLTVSGVEFWFGGRARVIESCGRSQEPEPRCFGPCAPFRSDFELRSIQSSGADFDSGQYRQQPTTSSTDSDSDFHLLPASTYRIASFAFHQPNRLSVKIIKACGRSRGHHAAGVLLSVRRFGPGLVHYKHIQGSESRIRFRSTQPTSSTNSRLPISSAVFDRICNASTTGLVGSIEFSSICQTKQGDWLAPGHGGVTASRSRF</sequence>
<evidence type="ECO:0000313" key="3">
    <source>
        <dbReference type="Proteomes" id="UP000324748"/>
    </source>
</evidence>
<feature type="region of interest" description="Disordered" evidence="1">
    <location>
        <begin position="67"/>
        <end position="87"/>
    </location>
</feature>
<keyword evidence="3" id="KW-1185">Reference proteome</keyword>
<gene>
    <name evidence="2" type="ORF">PGT21_004473</name>
</gene>
<name>A0A5B0QM52_PUCGR</name>
<organism evidence="2 3">
    <name type="scientific">Puccinia graminis f. sp. tritici</name>
    <dbReference type="NCBI Taxonomy" id="56615"/>
    <lineage>
        <taxon>Eukaryota</taxon>
        <taxon>Fungi</taxon>
        <taxon>Dikarya</taxon>
        <taxon>Basidiomycota</taxon>
        <taxon>Pucciniomycotina</taxon>
        <taxon>Pucciniomycetes</taxon>
        <taxon>Pucciniales</taxon>
        <taxon>Pucciniaceae</taxon>
        <taxon>Puccinia</taxon>
    </lineage>
</organism>
<proteinExistence type="predicted"/>
<accession>A0A5B0QM52</accession>